<evidence type="ECO:0000256" key="5">
    <source>
        <dbReference type="ARBA" id="ARBA00023136"/>
    </source>
</evidence>
<keyword evidence="5 6" id="KW-0472">Membrane</keyword>
<dbReference type="PROSITE" id="PS50846">
    <property type="entry name" value="HMA_2"/>
    <property type="match status" value="1"/>
</dbReference>
<reference evidence="9" key="1">
    <citation type="submission" date="2021-01" db="EMBL/GenBank/DDBJ databases">
        <authorList>
            <person name="Corre E."/>
            <person name="Pelletier E."/>
            <person name="Niang G."/>
            <person name="Scheremetjew M."/>
            <person name="Finn R."/>
            <person name="Kale V."/>
            <person name="Holt S."/>
            <person name="Cochrane G."/>
            <person name="Meng A."/>
            <person name="Brown T."/>
            <person name="Cohen L."/>
        </authorList>
    </citation>
    <scope>NUCLEOTIDE SEQUENCE</scope>
</reference>
<evidence type="ECO:0000313" key="9">
    <source>
        <dbReference type="EMBL" id="CAD8867935.1"/>
    </source>
</evidence>
<proteinExistence type="predicted"/>
<protein>
    <recommendedName>
        <fullName evidence="8">HMA domain-containing protein</fullName>
    </recommendedName>
</protein>
<dbReference type="InterPro" id="IPR017969">
    <property type="entry name" value="Heavy-metal-associated_CS"/>
</dbReference>
<dbReference type="Pfam" id="PF00403">
    <property type="entry name" value="HMA"/>
    <property type="match status" value="1"/>
</dbReference>
<feature type="domain" description="HMA" evidence="8">
    <location>
        <begin position="529"/>
        <end position="594"/>
    </location>
</feature>
<feature type="signal peptide" evidence="7">
    <location>
        <begin position="1"/>
        <end position="16"/>
    </location>
</feature>
<gene>
    <name evidence="9" type="ORF">NSCI0253_LOCUS42290</name>
</gene>
<name>A0A7S1AXP0_NOCSC</name>
<evidence type="ECO:0000256" key="1">
    <source>
        <dbReference type="ARBA" id="ARBA00004370"/>
    </source>
</evidence>
<dbReference type="PANTHER" id="PTHR40855">
    <property type="entry name" value="DIOX_N DOMAIN-CONTAINING PROTEIN"/>
    <property type="match status" value="1"/>
</dbReference>
<dbReference type="InterPro" id="IPR006121">
    <property type="entry name" value="HMA_dom"/>
</dbReference>
<dbReference type="PANTHER" id="PTHR40855:SF1">
    <property type="entry name" value="CLAVAMINATE SYNTHASE-LIKE PROTEIN"/>
    <property type="match status" value="1"/>
</dbReference>
<feature type="transmembrane region" description="Helical" evidence="6">
    <location>
        <begin position="457"/>
        <end position="476"/>
    </location>
</feature>
<dbReference type="SUPFAM" id="SSF55008">
    <property type="entry name" value="HMA, heavy metal-associated domain"/>
    <property type="match status" value="1"/>
</dbReference>
<dbReference type="EMBL" id="HBFQ01059785">
    <property type="protein sequence ID" value="CAD8867935.1"/>
    <property type="molecule type" value="Transcribed_RNA"/>
</dbReference>
<feature type="transmembrane region" description="Helical" evidence="6">
    <location>
        <begin position="401"/>
        <end position="421"/>
    </location>
</feature>
<dbReference type="GO" id="GO:0005375">
    <property type="term" value="F:copper ion transmembrane transporter activity"/>
    <property type="evidence" value="ECO:0007669"/>
    <property type="project" value="InterPro"/>
</dbReference>
<feature type="chain" id="PRO_5031360789" description="HMA domain-containing protein" evidence="7">
    <location>
        <begin position="17"/>
        <end position="597"/>
    </location>
</feature>
<keyword evidence="3" id="KW-0479">Metal-binding</keyword>
<comment type="subcellular location">
    <subcellularLocation>
        <location evidence="1">Membrane</location>
    </subcellularLocation>
</comment>
<dbReference type="CDD" id="cd00371">
    <property type="entry name" value="HMA"/>
    <property type="match status" value="1"/>
</dbReference>
<evidence type="ECO:0000256" key="2">
    <source>
        <dbReference type="ARBA" id="ARBA00022692"/>
    </source>
</evidence>
<evidence type="ECO:0000256" key="3">
    <source>
        <dbReference type="ARBA" id="ARBA00022723"/>
    </source>
</evidence>
<dbReference type="GO" id="GO:0016020">
    <property type="term" value="C:membrane"/>
    <property type="evidence" value="ECO:0007669"/>
    <property type="project" value="UniProtKB-SubCell"/>
</dbReference>
<sequence length="597" mass="64936">MCAMLAFWAFPVLINSDKESSQPSAVQTVKARDADSSTLASILRQDGVVELTEVPGLAVANSEALTALVSCAANGFDGFLRRDLEDDVERWTLAAHDDDRIVPHSVEERCSSLETNLAPLRVIVGSLGRHVAHLMDDEYKHLNTVREHGGFRKALLEGRTLEHFHVYAKEGDASEWSVPPHVDNGAFLLLTKALDVPDTERSRFVLEDARGKMISPELSDDSALLLMGDSMRRFLGADVQVLRHAMKKVGSGMRAWHGRMYLFPDEMHNDGGQTAASVFLESRSVEQGEGSYWRALKADCDTGPPQQCWMQSAVCVKRCSENQLQECLLPDKTVGNCNDSNPMNDKCAWRCPAMPMPNATSTGFCMGATSMHMEGFTLATPDQACVILFFQSWKLDTRWKFALACIGVVLMGMSTQGLIAFRDVVQRLTRKSRVADSLMFGANVSLGWAMMLVAMTFSTELFLCAVLGLVLGHFVFGSTSTTKILGTPCCNAVNDAVNDHCGSSLSVLDLVVASSLTEPLIGESKLLQLQTSLRVQGMTCGSCVKTVKHSLLSTPGVVAVSVSLEFAEATVTFQSPASAFGLSRVVNDIGFPCEVAR</sequence>
<dbReference type="AlphaFoldDB" id="A0A7S1AXP0"/>
<dbReference type="InterPro" id="IPR007274">
    <property type="entry name" value="Cop_transporter"/>
</dbReference>
<keyword evidence="2 6" id="KW-0812">Transmembrane</keyword>
<dbReference type="PROSITE" id="PS01047">
    <property type="entry name" value="HMA_1"/>
    <property type="match status" value="1"/>
</dbReference>
<dbReference type="Gene3D" id="3.30.70.100">
    <property type="match status" value="1"/>
</dbReference>
<dbReference type="GO" id="GO:0046872">
    <property type="term" value="F:metal ion binding"/>
    <property type="evidence" value="ECO:0007669"/>
    <property type="project" value="UniProtKB-KW"/>
</dbReference>
<evidence type="ECO:0000256" key="7">
    <source>
        <dbReference type="SAM" id="SignalP"/>
    </source>
</evidence>
<keyword evidence="7" id="KW-0732">Signal</keyword>
<dbReference type="Pfam" id="PF04145">
    <property type="entry name" value="Ctr"/>
    <property type="match status" value="1"/>
</dbReference>
<organism evidence="9">
    <name type="scientific">Noctiluca scintillans</name>
    <name type="common">Sea sparkle</name>
    <name type="synonym">Red tide dinoflagellate</name>
    <dbReference type="NCBI Taxonomy" id="2966"/>
    <lineage>
        <taxon>Eukaryota</taxon>
        <taxon>Sar</taxon>
        <taxon>Alveolata</taxon>
        <taxon>Dinophyceae</taxon>
        <taxon>Noctilucales</taxon>
        <taxon>Noctilucaceae</taxon>
        <taxon>Noctiluca</taxon>
    </lineage>
</organism>
<dbReference type="InterPro" id="IPR036163">
    <property type="entry name" value="HMA_dom_sf"/>
</dbReference>
<dbReference type="FunFam" id="3.30.70.100:FF:000001">
    <property type="entry name" value="ATPase copper transporting beta"/>
    <property type="match status" value="1"/>
</dbReference>
<evidence type="ECO:0000259" key="8">
    <source>
        <dbReference type="PROSITE" id="PS50846"/>
    </source>
</evidence>
<accession>A0A7S1AXP0</accession>
<evidence type="ECO:0000256" key="4">
    <source>
        <dbReference type="ARBA" id="ARBA00022989"/>
    </source>
</evidence>
<feature type="transmembrane region" description="Helical" evidence="6">
    <location>
        <begin position="433"/>
        <end position="451"/>
    </location>
</feature>
<evidence type="ECO:0000256" key="6">
    <source>
        <dbReference type="SAM" id="Phobius"/>
    </source>
</evidence>
<keyword evidence="4 6" id="KW-1133">Transmembrane helix</keyword>